<sequence>MEPIHPATPKRRLGRMPSMALSNTSPSNWQIQAPAVEGIILPPWSGSVPEKWLLQLRQAIKGVVYRFTIQVHEAMKIFEESNETFNLNYQGLEQGLRKLWSSWRAFSRCKDIDEEVLESSPIYFDFDNLIKKMKTPIGIRRTPEMDRIRMAARSVVKDVVELRRVVEVSFEEIDIRNEESETTGVKADCAPAFLPIPASDTPTLQESVQKRIDRAVPSEEVSLKTIEIDEQGHALKDLQVSLDNFEEIKQLLPAYLRHHIKYMGHVWNLQNVLQLDAIPLFIANKPVLLPGPRFPLITTTRVLSPPKDPWNRQIDPLMVLPEEAARLALKTFKRAREILIFFDGSLFAVYNEDENYDEIIEWVPETFGGLWVYVTFHSPFTPSVQDKEFSSKNAGLARGAKDTTVHDEGSSAFKDASSTTKGADTSADDERETVPEPGQQIYIHGPKYGETPSSVEDFGSPLYMYAKGAMGVRIRLKEEIFLTTTTHTSLIYMELCKKSWMKSSLLNRIFTAAAPINSNEPWKTDVWWGPEEGDRTKIGTIVRTFDPNASSKYPRGYMHDLSLIRPNGDVPMCYPPLTWNDEPLSLYYGRSIRLLSSTQAPISDGSSIPSPWGATIGQSISRLVINNKEVSSDVSEQFARSYLWRTHGVFRSLQGWSGAPLTVRDNQARTSVFGFQNWEWTQSKNYWGEEHGDLNKLRNLTPEELIEVLGKWGEHPFYGSFFLPSEITSSEIMWTKTKRA</sequence>
<accession>A0A5J5ECC2</accession>
<evidence type="ECO:0000256" key="1">
    <source>
        <dbReference type="SAM" id="MobiDB-lite"/>
    </source>
</evidence>
<dbReference type="AlphaFoldDB" id="A0A5J5ECC2"/>
<protein>
    <submittedName>
        <fullName evidence="2">Uncharacterized protein</fullName>
    </submittedName>
</protein>
<evidence type="ECO:0000313" key="3">
    <source>
        <dbReference type="Proteomes" id="UP000326924"/>
    </source>
</evidence>
<reference evidence="2 3" key="1">
    <citation type="submission" date="2019-09" db="EMBL/GenBank/DDBJ databases">
        <title>Draft genome of the ectomycorrhizal ascomycete Sphaerosporella brunnea.</title>
        <authorList>
            <consortium name="DOE Joint Genome Institute"/>
            <person name="Benucci G.M."/>
            <person name="Marozzi G."/>
            <person name="Antonielli L."/>
            <person name="Sanchez S."/>
            <person name="Marco P."/>
            <person name="Wang X."/>
            <person name="Falini L.B."/>
            <person name="Barry K."/>
            <person name="Haridas S."/>
            <person name="Lipzen A."/>
            <person name="Labutti K."/>
            <person name="Grigoriev I.V."/>
            <person name="Murat C."/>
            <person name="Martin F."/>
            <person name="Albertini E."/>
            <person name="Donnini D."/>
            <person name="Bonito G."/>
        </authorList>
    </citation>
    <scope>NUCLEOTIDE SEQUENCE [LARGE SCALE GENOMIC DNA]</scope>
    <source>
        <strain evidence="2 3">Sb_GMNB300</strain>
    </source>
</reference>
<proteinExistence type="predicted"/>
<comment type="caution">
    <text evidence="2">The sequence shown here is derived from an EMBL/GenBank/DDBJ whole genome shotgun (WGS) entry which is preliminary data.</text>
</comment>
<gene>
    <name evidence="2" type="ORF">FN846DRAFT_641523</name>
</gene>
<dbReference type="EMBL" id="VXIS01000627">
    <property type="protein sequence ID" value="KAA8892706.1"/>
    <property type="molecule type" value="Genomic_DNA"/>
</dbReference>
<name>A0A5J5ECC2_9PEZI</name>
<organism evidence="2 3">
    <name type="scientific">Sphaerosporella brunnea</name>
    <dbReference type="NCBI Taxonomy" id="1250544"/>
    <lineage>
        <taxon>Eukaryota</taxon>
        <taxon>Fungi</taxon>
        <taxon>Dikarya</taxon>
        <taxon>Ascomycota</taxon>
        <taxon>Pezizomycotina</taxon>
        <taxon>Pezizomycetes</taxon>
        <taxon>Pezizales</taxon>
        <taxon>Pyronemataceae</taxon>
        <taxon>Sphaerosporella</taxon>
    </lineage>
</organism>
<dbReference type="OrthoDB" id="5384519at2759"/>
<dbReference type="InParanoid" id="A0A5J5ECC2"/>
<keyword evidence="3" id="KW-1185">Reference proteome</keyword>
<evidence type="ECO:0000313" key="2">
    <source>
        <dbReference type="EMBL" id="KAA8892706.1"/>
    </source>
</evidence>
<dbReference type="Proteomes" id="UP000326924">
    <property type="component" value="Unassembled WGS sequence"/>
</dbReference>
<feature type="compositionally biased region" description="Basic and acidic residues" evidence="1">
    <location>
        <begin position="399"/>
        <end position="409"/>
    </location>
</feature>
<feature type="region of interest" description="Disordered" evidence="1">
    <location>
        <begin position="399"/>
        <end position="434"/>
    </location>
</feature>